<evidence type="ECO:0000256" key="3">
    <source>
        <dbReference type="ARBA" id="ARBA00022989"/>
    </source>
</evidence>
<feature type="transmembrane region" description="Helical" evidence="5">
    <location>
        <begin position="9"/>
        <end position="30"/>
    </location>
</feature>
<evidence type="ECO:0000313" key="8">
    <source>
        <dbReference type="Proteomes" id="UP000501168"/>
    </source>
</evidence>
<dbReference type="Pfam" id="PF04357">
    <property type="entry name" value="TamB"/>
    <property type="match status" value="1"/>
</dbReference>
<gene>
    <name evidence="7" type="ORF">IPMB12_04255</name>
</gene>
<evidence type="ECO:0000256" key="2">
    <source>
        <dbReference type="ARBA" id="ARBA00022692"/>
    </source>
</evidence>
<protein>
    <submittedName>
        <fullName evidence="7">Translocation/assembly module TamB</fullName>
    </submittedName>
</protein>
<keyword evidence="8" id="KW-1185">Reference proteome</keyword>
<dbReference type="PANTHER" id="PTHR36985:SF1">
    <property type="entry name" value="TRANSLOCATION AND ASSEMBLY MODULE SUBUNIT TAMB"/>
    <property type="match status" value="1"/>
</dbReference>
<proteinExistence type="predicted"/>
<dbReference type="AlphaFoldDB" id="A0A6G9IAW0"/>
<evidence type="ECO:0000313" key="7">
    <source>
        <dbReference type="EMBL" id="QIQ20959.1"/>
    </source>
</evidence>
<keyword evidence="2 5" id="KW-0812">Transmembrane</keyword>
<dbReference type="GO" id="GO:0097347">
    <property type="term" value="C:TAM protein secretion complex"/>
    <property type="evidence" value="ECO:0007669"/>
    <property type="project" value="TreeGrafter"/>
</dbReference>
<evidence type="ECO:0000256" key="5">
    <source>
        <dbReference type="SAM" id="Phobius"/>
    </source>
</evidence>
<keyword evidence="4 5" id="KW-0472">Membrane</keyword>
<evidence type="ECO:0000259" key="6">
    <source>
        <dbReference type="Pfam" id="PF04357"/>
    </source>
</evidence>
<dbReference type="InParanoid" id="A0A6G9IAW0"/>
<evidence type="ECO:0000256" key="4">
    <source>
        <dbReference type="ARBA" id="ARBA00023136"/>
    </source>
</evidence>
<reference evidence="7 8" key="1">
    <citation type="submission" date="2020-03" db="EMBL/GenBank/DDBJ databases">
        <title>Complete genome sequence of Orbus sp. IPMB12 (BCRC 80908).</title>
        <authorList>
            <person name="Lo W.-S."/>
            <person name="Chang T.-H."/>
            <person name="Kuo C.-H."/>
        </authorList>
    </citation>
    <scope>NUCLEOTIDE SEQUENCE [LARGE SCALE GENOMIC DNA]</scope>
    <source>
        <strain evidence="7 8">IPMB12</strain>
    </source>
</reference>
<comment type="subcellular location">
    <subcellularLocation>
        <location evidence="1">Membrane</location>
        <topology evidence="1">Single-pass membrane protein</topology>
    </subcellularLocation>
</comment>
<dbReference type="KEGG" id="orb:IPMB12_04255"/>
<dbReference type="PANTHER" id="PTHR36985">
    <property type="entry name" value="TRANSLOCATION AND ASSEMBLY MODULE SUBUNIT TAMB"/>
    <property type="match status" value="1"/>
</dbReference>
<sequence length="1258" mass="137328">MIRLKKKGIIFLSIFGFFVCFIWAFIYTSLGLKIISTVLEKTVPEIKIAHLDGALYDLEMRGFSLNMEGISVEVDQATLAISGMCLLQGKLCIKDFSADNIKVDIDTSKMASTDENVEPVEDSGERSTIDMPIPIELRALDLENVDVRVDDMQFALDSFIGKAIWIKHELTIFPSSAQGVKAIFSDNPAPAPVAETAKSNVPLEQQIQALFTEPLLTELPTVNIPLDINVIELTGTNWLLHMGDDFRFNDVLIQARTKNSYVAIDKLNTNAETPFENGNVAVNGYINLAKQWPLNVTLQVDTKAKSQLINTVLKANVKGALLGTVNATASMAGDNQLQLDASINMIEKYLPLKLNLKGSHVQWPLQGKPEYQLNQFSVNYEGKIHDYKLDGTGLIQGEGIPDTNFSLGAKGHNSGFNIDHVLAQFPQGQLNLTGSLDWTNQIKWQADLNLENINLTNEMPGLPLKLNGSIQNSGFIKGDHWQINIPTLDLNGSLKNAPLKASGSILADSDQSATAKALNLSWGNNTIKLDGTMSPSSSLVADINLLQLNLIQPSLFGNVKGNINLSGSMSKPHMKTDLALNNLDYQGVSLVQAKLEGDIKLQQLLSADITLKVQSMRFQDMTVSELDLAVTGTEREHKVNVFINGDPISGEINLDGQLNKDRTKWTGSLANTSFTTPLDTWSLSKPLLLSLDMEKNVTTIGGHCWINTNSSICLSKDVVITDKGSAQIELKNIDLALFDLFLSSDTQIAGYISGGADINWNNTQTFPTVSAKIIGDNVYIKQSVAAQMLPIKFDIFTINANLNDQAAKLDWKFGLGEYGLFSGNVNVSDPANHKNLSGQVIMDKISLAIFNSLLRDDEYASGLLNANLKLGGSLEDPTINGNLSLSQSDIQTNQLPVDVKSIGMDIKFHGKSSTLDGLIKTQEGDITLSGNADWRDIHNWNAKLAVKGAGMSIDYPPMIKMTIIPDISITANQDEINLGGRITIPKARITVEDLPESIVDVSSDEVMLDENLEEVEVQQLPLRINSNLSIVIGDNVFVSAFGLVARLKGDLLVRQDKKGLGLHGQINIPNGRFHAYGQDLVIRKGELTFAGPVDQPQLNIEAIRNQDSIENNVVAGIRVTGPADEPYVEIFSDPAMSQQEALSYLLRGQGLDGSEQSDNDMMTAILIGLGTAQSGKYIGSIGEAFGIRNLAVDTQGVGEDSKVVVSGYILPNLQLKYGIGIFDSLATFTLRYRLMPRLYLEAVSGLDQTVDLLYQFEF</sequence>
<dbReference type="EMBL" id="CP050253">
    <property type="protein sequence ID" value="QIQ20959.1"/>
    <property type="molecule type" value="Genomic_DNA"/>
</dbReference>
<name>A0A6G9IAW0_9GAMM</name>
<organism evidence="7 8">
    <name type="scientific">Zophobihabitans entericus</name>
    <dbReference type="NCBI Taxonomy" id="1635327"/>
    <lineage>
        <taxon>Bacteria</taxon>
        <taxon>Pseudomonadati</taxon>
        <taxon>Pseudomonadota</taxon>
        <taxon>Gammaproteobacteria</taxon>
        <taxon>Orbales</taxon>
        <taxon>Orbaceae</taxon>
        <taxon>Zophobihabitans</taxon>
    </lineage>
</organism>
<accession>A0A6G9IAW0</accession>
<feature type="domain" description="Translocation and assembly module TamB C-terminal" evidence="6">
    <location>
        <begin position="921"/>
        <end position="1258"/>
    </location>
</feature>
<dbReference type="Proteomes" id="UP000501168">
    <property type="component" value="Chromosome"/>
</dbReference>
<dbReference type="GO" id="GO:0005886">
    <property type="term" value="C:plasma membrane"/>
    <property type="evidence" value="ECO:0007669"/>
    <property type="project" value="InterPro"/>
</dbReference>
<keyword evidence="3 5" id="KW-1133">Transmembrane helix</keyword>
<dbReference type="GO" id="GO:0009306">
    <property type="term" value="P:protein secretion"/>
    <property type="evidence" value="ECO:0007669"/>
    <property type="project" value="InterPro"/>
</dbReference>
<dbReference type="InterPro" id="IPR007452">
    <property type="entry name" value="TamB_C"/>
</dbReference>
<dbReference type="FunCoup" id="A0A6G9IAW0">
    <property type="interactions" value="58"/>
</dbReference>
<evidence type="ECO:0000256" key="1">
    <source>
        <dbReference type="ARBA" id="ARBA00004167"/>
    </source>
</evidence>
<dbReference type="RefSeq" id="WP_166915263.1">
    <property type="nucleotide sequence ID" value="NZ_CP050253.1"/>
</dbReference>